<dbReference type="NCBIfam" id="TIGR04409">
    <property type="entry name" value="LptC_YrbK"/>
    <property type="match status" value="1"/>
</dbReference>
<comment type="subcellular location">
    <subcellularLocation>
        <location evidence="6">Cell inner membrane</location>
        <topology evidence="6">Single-pass membrane protein</topology>
    </subcellularLocation>
</comment>
<dbReference type="InterPro" id="IPR026265">
    <property type="entry name" value="LptC"/>
</dbReference>
<dbReference type="OrthoDB" id="5731914at2"/>
<reference evidence="7 8" key="1">
    <citation type="submission" date="2018-07" db="EMBL/GenBank/DDBJ databases">
        <title>Pseudomonas laoshanensis sp. nov., isolated from soil.</title>
        <authorList>
            <person name="Sun J."/>
            <person name="Yu L."/>
            <person name="Wang M."/>
            <person name="Zhang C."/>
        </authorList>
    </citation>
    <scope>NUCLEOTIDE SEQUENCE [LARGE SCALE GENOMIC DNA]</scope>
    <source>
        <strain evidence="7 8">Y22</strain>
    </source>
</reference>
<keyword evidence="3 6" id="KW-0812">Transmembrane</keyword>
<sequence length="195" mass="21724">MPTIPKIPRYLLTAGFIGLAVVLGLSIGYFNIRPASFNDSLTISDPNQPDFFMENNRILMLNEQGTPAYELTSVRATHQADDDSTKLESPRLIFYRAEDGEPWLLEAEHGVVTQAGDQVELTDNVLLQSQNPAQSDRRMTTQALTLFPARNYAETAQSVKIENADNVTNAVGMQVYLNDGRLELLSTVRGQHEVR</sequence>
<feature type="transmembrane region" description="Helical" evidence="6">
    <location>
        <begin position="12"/>
        <end position="32"/>
    </location>
</feature>
<dbReference type="PANTHER" id="PTHR37481">
    <property type="entry name" value="LIPOPOLYSACCHARIDE EXPORT SYSTEM PROTEIN LPTC"/>
    <property type="match status" value="1"/>
</dbReference>
<evidence type="ECO:0000256" key="3">
    <source>
        <dbReference type="ARBA" id="ARBA00022692"/>
    </source>
</evidence>
<evidence type="ECO:0000313" key="8">
    <source>
        <dbReference type="Proteomes" id="UP000463138"/>
    </source>
</evidence>
<keyword evidence="5 6" id="KW-0472">Membrane</keyword>
<dbReference type="GO" id="GO:0043165">
    <property type="term" value="P:Gram-negative-bacterium-type cell outer membrane assembly"/>
    <property type="evidence" value="ECO:0007669"/>
    <property type="project" value="UniProtKB-UniRule"/>
</dbReference>
<evidence type="ECO:0000256" key="2">
    <source>
        <dbReference type="ARBA" id="ARBA00022519"/>
    </source>
</evidence>
<comment type="similarity">
    <text evidence="6">Belongs to the LptC family.</text>
</comment>
<dbReference type="GO" id="GO:0015221">
    <property type="term" value="F:lipopolysaccharide transmembrane transporter activity"/>
    <property type="evidence" value="ECO:0007669"/>
    <property type="project" value="InterPro"/>
</dbReference>
<dbReference type="Pfam" id="PF06835">
    <property type="entry name" value="LptC"/>
    <property type="match status" value="1"/>
</dbReference>
<proteinExistence type="inferred from homology"/>
<dbReference type="GO" id="GO:0005886">
    <property type="term" value="C:plasma membrane"/>
    <property type="evidence" value="ECO:0007669"/>
    <property type="project" value="UniProtKB-SubCell"/>
</dbReference>
<evidence type="ECO:0000256" key="4">
    <source>
        <dbReference type="ARBA" id="ARBA00022989"/>
    </source>
</evidence>
<dbReference type="PANTHER" id="PTHR37481:SF1">
    <property type="entry name" value="LIPOPOLYSACCHARIDE EXPORT SYSTEM PROTEIN LPTC"/>
    <property type="match status" value="1"/>
</dbReference>
<comment type="caution">
    <text evidence="7">The sequence shown here is derived from an EMBL/GenBank/DDBJ whole genome shotgun (WGS) entry which is preliminary data.</text>
</comment>
<comment type="function">
    <text evidence="6">Involved in the assembly of lipopolysaccharide (LPS). Required for the translocation of LPS from the inner membrane to the outer membrane. Facilitates the transfer of LPS from the inner membrane to the periplasmic protein LptA. Could be a docking site for LptA.</text>
</comment>
<evidence type="ECO:0000313" key="7">
    <source>
        <dbReference type="EMBL" id="KAA0692472.1"/>
    </source>
</evidence>
<gene>
    <name evidence="6 7" type="primary">lptC</name>
    <name evidence="7" type="ORF">DT594_16095</name>
</gene>
<dbReference type="EMBL" id="QOVF01000006">
    <property type="protein sequence ID" value="KAA0692472.1"/>
    <property type="molecule type" value="Genomic_DNA"/>
</dbReference>
<keyword evidence="8" id="KW-1185">Reference proteome</keyword>
<dbReference type="RefSeq" id="WP_149333792.1">
    <property type="nucleotide sequence ID" value="NZ_QOVF01000006.1"/>
</dbReference>
<dbReference type="GO" id="GO:0030288">
    <property type="term" value="C:outer membrane-bounded periplasmic space"/>
    <property type="evidence" value="ECO:0007669"/>
    <property type="project" value="TreeGrafter"/>
</dbReference>
<dbReference type="Gene3D" id="2.60.450.10">
    <property type="entry name" value="Lipopolysaccharide (LPS) transport protein A like domain"/>
    <property type="match status" value="1"/>
</dbReference>
<dbReference type="Proteomes" id="UP000463138">
    <property type="component" value="Unassembled WGS sequence"/>
</dbReference>
<evidence type="ECO:0000256" key="1">
    <source>
        <dbReference type="ARBA" id="ARBA00022475"/>
    </source>
</evidence>
<keyword evidence="1 6" id="KW-1003">Cell membrane</keyword>
<comment type="subunit">
    <text evidence="6">Component of the lipopolysaccharide transport and assembly complex. Interacts with LptA and the LptBFG transporter complex.</text>
</comment>
<keyword evidence="4 6" id="KW-1133">Transmembrane helix</keyword>
<evidence type="ECO:0000256" key="5">
    <source>
        <dbReference type="ARBA" id="ARBA00023136"/>
    </source>
</evidence>
<dbReference type="AlphaFoldDB" id="A0A7V7KUH3"/>
<dbReference type="InterPro" id="IPR052363">
    <property type="entry name" value="LPS_export_LptC"/>
</dbReference>
<evidence type="ECO:0000256" key="6">
    <source>
        <dbReference type="HAMAP-Rule" id="MF_01915"/>
    </source>
</evidence>
<dbReference type="InterPro" id="IPR010664">
    <property type="entry name" value="LipoPS_assembly_LptC-rel"/>
</dbReference>
<dbReference type="GO" id="GO:0017089">
    <property type="term" value="F:glycolipid transfer activity"/>
    <property type="evidence" value="ECO:0007669"/>
    <property type="project" value="TreeGrafter"/>
</dbReference>
<accession>A0A7V7KUH3</accession>
<dbReference type="HAMAP" id="MF_01915">
    <property type="entry name" value="LPS_assembly_LptC"/>
    <property type="match status" value="1"/>
</dbReference>
<protein>
    <recommendedName>
        <fullName evidence="6">Lipopolysaccharide export system protein LptC</fullName>
    </recommendedName>
</protein>
<keyword evidence="2 6" id="KW-0997">Cell inner membrane</keyword>
<name>A0A7V7KUH3_9GAMM</name>
<organism evidence="7 8">
    <name type="scientific">Halopseudomonas laoshanensis</name>
    <dbReference type="NCBI Taxonomy" id="2268758"/>
    <lineage>
        <taxon>Bacteria</taxon>
        <taxon>Pseudomonadati</taxon>
        <taxon>Pseudomonadota</taxon>
        <taxon>Gammaproteobacteria</taxon>
        <taxon>Pseudomonadales</taxon>
        <taxon>Pseudomonadaceae</taxon>
        <taxon>Halopseudomonas</taxon>
    </lineage>
</organism>